<reference evidence="5" key="1">
    <citation type="journal article" date="2019" name="Int. J. Syst. Evol. Microbiol.">
        <title>The Global Catalogue of Microorganisms (GCM) 10K type strain sequencing project: providing services to taxonomists for standard genome sequencing and annotation.</title>
        <authorList>
            <consortium name="The Broad Institute Genomics Platform"/>
            <consortium name="The Broad Institute Genome Sequencing Center for Infectious Disease"/>
            <person name="Wu L."/>
            <person name="Ma J."/>
        </authorList>
    </citation>
    <scope>NUCLEOTIDE SEQUENCE [LARGE SCALE GENOMIC DNA]</scope>
    <source>
        <strain evidence="5">CCUG 48884</strain>
    </source>
</reference>
<dbReference type="Gene3D" id="3.40.640.10">
    <property type="entry name" value="Type I PLP-dependent aspartate aminotransferase-like (Major domain)"/>
    <property type="match status" value="1"/>
</dbReference>
<protein>
    <submittedName>
        <fullName evidence="4">DegT/DnrJ/EryC1/StrS family aminotransferase</fullName>
    </submittedName>
</protein>
<keyword evidence="5" id="KW-1185">Reference proteome</keyword>
<evidence type="ECO:0000256" key="1">
    <source>
        <dbReference type="ARBA" id="ARBA00022898"/>
    </source>
</evidence>
<dbReference type="PIRSF" id="PIRSF000390">
    <property type="entry name" value="PLP_StrS"/>
    <property type="match status" value="1"/>
</dbReference>
<dbReference type="InterPro" id="IPR000653">
    <property type="entry name" value="DegT/StrS_aminotransferase"/>
</dbReference>
<keyword evidence="4" id="KW-0032">Aminotransferase</keyword>
<dbReference type="GO" id="GO:0008483">
    <property type="term" value="F:transaminase activity"/>
    <property type="evidence" value="ECO:0007669"/>
    <property type="project" value="UniProtKB-KW"/>
</dbReference>
<evidence type="ECO:0000313" key="4">
    <source>
        <dbReference type="EMBL" id="MFD1264211.1"/>
    </source>
</evidence>
<dbReference type="InterPro" id="IPR015421">
    <property type="entry name" value="PyrdxlP-dep_Trfase_major"/>
</dbReference>
<dbReference type="Pfam" id="PF01041">
    <property type="entry name" value="DegT_DnrJ_EryC1"/>
    <property type="match status" value="1"/>
</dbReference>
<dbReference type="Gene3D" id="3.90.1150.10">
    <property type="entry name" value="Aspartate Aminotransferase, domain 1"/>
    <property type="match status" value="1"/>
</dbReference>
<dbReference type="PANTHER" id="PTHR30244:SF9">
    <property type="entry name" value="PROTEIN RV3402C"/>
    <property type="match status" value="1"/>
</dbReference>
<organism evidence="4 5">
    <name type="scientific">Thauera mechernichensis</name>
    <dbReference type="NCBI Taxonomy" id="82788"/>
    <lineage>
        <taxon>Bacteria</taxon>
        <taxon>Pseudomonadati</taxon>
        <taxon>Pseudomonadota</taxon>
        <taxon>Betaproteobacteria</taxon>
        <taxon>Rhodocyclales</taxon>
        <taxon>Zoogloeaceae</taxon>
        <taxon>Thauera</taxon>
    </lineage>
</organism>
<evidence type="ECO:0000313" key="5">
    <source>
        <dbReference type="Proteomes" id="UP001597158"/>
    </source>
</evidence>
<sequence length="400" mass="43272">MNDKHTVADLALFGGPALFDRPRPIGQLAKPDTEHFFELMRGAFEGRRLSNNGPLVQQLEARLADFHAVRHCIAYANAGLALIALMESVAGGRKGSVVIPTFTYTGLPHIVRWAGSEPIFCDVDKDTHTLTAASVANALRDDTLMLLGVHQANSPCPIDELEALGKQHGIPVLYDAVHGLGATYRGKPIGGFGIAEVFSLHATKLLNGFEGGYVTTDNDELAALLRRKRNFGYSGECSIDTLGMNAKLNEIHAASALAALDGLPAIIARNRARLRAYEEAFRDIPGLSWIPYPQEEATNAEFPLLRLSHDWPLSRDTLVALLRAEGALARPYYAPALHLQDNPHHAPLPVAETLSTCIIQMPTGESVSVEDIEHIAALVRFIVLNAPAVRAALAAIEEAK</sequence>
<dbReference type="InterPro" id="IPR015422">
    <property type="entry name" value="PyrdxlP-dep_Trfase_small"/>
</dbReference>
<comment type="caution">
    <text evidence="4">The sequence shown here is derived from an EMBL/GenBank/DDBJ whole genome shotgun (WGS) entry which is preliminary data.</text>
</comment>
<comment type="similarity">
    <text evidence="2 3">Belongs to the DegT/DnrJ/EryC1 family.</text>
</comment>
<gene>
    <name evidence="4" type="ORF">ACFQ4M_11500</name>
</gene>
<dbReference type="InterPro" id="IPR015424">
    <property type="entry name" value="PyrdxlP-dep_Trfase"/>
</dbReference>
<evidence type="ECO:0000256" key="2">
    <source>
        <dbReference type="ARBA" id="ARBA00037999"/>
    </source>
</evidence>
<keyword evidence="4" id="KW-0808">Transferase</keyword>
<evidence type="ECO:0000256" key="3">
    <source>
        <dbReference type="RuleBase" id="RU004508"/>
    </source>
</evidence>
<dbReference type="EMBL" id="JBHTMC010000024">
    <property type="protein sequence ID" value="MFD1264211.1"/>
    <property type="molecule type" value="Genomic_DNA"/>
</dbReference>
<keyword evidence="1 3" id="KW-0663">Pyridoxal phosphate</keyword>
<name>A0ABW3WEH5_9RHOO</name>
<accession>A0ABW3WEH5</accession>
<proteinExistence type="inferred from homology"/>
<dbReference type="SUPFAM" id="SSF53383">
    <property type="entry name" value="PLP-dependent transferases"/>
    <property type="match status" value="1"/>
</dbReference>
<dbReference type="Proteomes" id="UP001597158">
    <property type="component" value="Unassembled WGS sequence"/>
</dbReference>
<dbReference type="PANTHER" id="PTHR30244">
    <property type="entry name" value="TRANSAMINASE"/>
    <property type="match status" value="1"/>
</dbReference>
<dbReference type="RefSeq" id="WP_277831033.1">
    <property type="nucleotide sequence ID" value="NZ_JARQZE010000002.1"/>
</dbReference>